<sequence length="56" mass="6244">MIGTIGVLLDDESKRPELWIVTDCFGTNAVNWIEVSALLDRSIIQTVPVAEFWPLA</sequence>
<protein>
    <submittedName>
        <fullName evidence="1">Uncharacterized protein</fullName>
    </submittedName>
</protein>
<reference evidence="1" key="1">
    <citation type="submission" date="2020-04" db="EMBL/GenBank/DDBJ databases">
        <authorList>
            <person name="Chiriac C."/>
            <person name="Salcher M."/>
            <person name="Ghai R."/>
            <person name="Kavagutti S V."/>
        </authorList>
    </citation>
    <scope>NUCLEOTIDE SEQUENCE</scope>
</reference>
<name>A0A6J5MVV8_9CAUD</name>
<proteinExistence type="predicted"/>
<accession>A0A6J5MVV8</accession>
<evidence type="ECO:0000313" key="1">
    <source>
        <dbReference type="EMBL" id="CAB4150798.1"/>
    </source>
</evidence>
<dbReference type="EMBL" id="LR796547">
    <property type="protein sequence ID" value="CAB4150798.1"/>
    <property type="molecule type" value="Genomic_DNA"/>
</dbReference>
<organism evidence="1">
    <name type="scientific">uncultured Caudovirales phage</name>
    <dbReference type="NCBI Taxonomy" id="2100421"/>
    <lineage>
        <taxon>Viruses</taxon>
        <taxon>Duplodnaviria</taxon>
        <taxon>Heunggongvirae</taxon>
        <taxon>Uroviricota</taxon>
        <taxon>Caudoviricetes</taxon>
        <taxon>Peduoviridae</taxon>
        <taxon>Maltschvirus</taxon>
        <taxon>Maltschvirus maltsch</taxon>
    </lineage>
</organism>
<gene>
    <name evidence="1" type="ORF">UFOVP577_37</name>
</gene>